<dbReference type="InterPro" id="IPR047153">
    <property type="entry name" value="TRIM45/56/19-like"/>
</dbReference>
<keyword evidence="2 4" id="KW-0863">Zinc-finger</keyword>
<accession>A0AAD7IT07</accession>
<gene>
    <name evidence="7" type="ORF">B0H16DRAFT_1551636</name>
</gene>
<evidence type="ECO:0000313" key="8">
    <source>
        <dbReference type="Proteomes" id="UP001215598"/>
    </source>
</evidence>
<dbReference type="InterPro" id="IPR001841">
    <property type="entry name" value="Znf_RING"/>
</dbReference>
<feature type="compositionally biased region" description="Low complexity" evidence="5">
    <location>
        <begin position="49"/>
        <end position="63"/>
    </location>
</feature>
<dbReference type="PANTHER" id="PTHR25462">
    <property type="entry name" value="BONUS, ISOFORM C-RELATED"/>
    <property type="match status" value="1"/>
</dbReference>
<evidence type="ECO:0000256" key="4">
    <source>
        <dbReference type="PROSITE-ProRule" id="PRU00175"/>
    </source>
</evidence>
<reference evidence="7" key="1">
    <citation type="submission" date="2023-03" db="EMBL/GenBank/DDBJ databases">
        <title>Massive genome expansion in bonnet fungi (Mycena s.s.) driven by repeated elements and novel gene families across ecological guilds.</title>
        <authorList>
            <consortium name="Lawrence Berkeley National Laboratory"/>
            <person name="Harder C.B."/>
            <person name="Miyauchi S."/>
            <person name="Viragh M."/>
            <person name="Kuo A."/>
            <person name="Thoen E."/>
            <person name="Andreopoulos B."/>
            <person name="Lu D."/>
            <person name="Skrede I."/>
            <person name="Drula E."/>
            <person name="Henrissat B."/>
            <person name="Morin E."/>
            <person name="Kohler A."/>
            <person name="Barry K."/>
            <person name="LaButti K."/>
            <person name="Morin E."/>
            <person name="Salamov A."/>
            <person name="Lipzen A."/>
            <person name="Mereny Z."/>
            <person name="Hegedus B."/>
            <person name="Baldrian P."/>
            <person name="Stursova M."/>
            <person name="Weitz H."/>
            <person name="Taylor A."/>
            <person name="Grigoriev I.V."/>
            <person name="Nagy L.G."/>
            <person name="Martin F."/>
            <person name="Kauserud H."/>
        </authorList>
    </citation>
    <scope>NUCLEOTIDE SEQUENCE</scope>
    <source>
        <strain evidence="7">CBHHK182m</strain>
    </source>
</reference>
<keyword evidence="8" id="KW-1185">Reference proteome</keyword>
<feature type="region of interest" description="Disordered" evidence="5">
    <location>
        <begin position="19"/>
        <end position="70"/>
    </location>
</feature>
<dbReference type="InterPro" id="IPR027370">
    <property type="entry name" value="Znf-RING_euk"/>
</dbReference>
<evidence type="ECO:0000259" key="6">
    <source>
        <dbReference type="PROSITE" id="PS50089"/>
    </source>
</evidence>
<comment type="caution">
    <text evidence="7">The sequence shown here is derived from an EMBL/GenBank/DDBJ whole genome shotgun (WGS) entry which is preliminary data.</text>
</comment>
<dbReference type="AlphaFoldDB" id="A0AAD7IT07"/>
<dbReference type="SMART" id="SM01197">
    <property type="entry name" value="FANCL_C"/>
    <property type="match status" value="1"/>
</dbReference>
<keyword evidence="1" id="KW-0479">Metal-binding</keyword>
<dbReference type="InterPro" id="IPR017907">
    <property type="entry name" value="Znf_RING_CS"/>
</dbReference>
<name>A0AAD7IT07_9AGAR</name>
<keyword evidence="3" id="KW-0862">Zinc</keyword>
<dbReference type="SUPFAM" id="SSF57850">
    <property type="entry name" value="RING/U-box"/>
    <property type="match status" value="1"/>
</dbReference>
<evidence type="ECO:0000313" key="7">
    <source>
        <dbReference type="EMBL" id="KAJ7749107.1"/>
    </source>
</evidence>
<dbReference type="PANTHER" id="PTHR25462:SF296">
    <property type="entry name" value="MEIOTIC P26, ISOFORM F"/>
    <property type="match status" value="1"/>
</dbReference>
<organism evidence="7 8">
    <name type="scientific">Mycena metata</name>
    <dbReference type="NCBI Taxonomy" id="1033252"/>
    <lineage>
        <taxon>Eukaryota</taxon>
        <taxon>Fungi</taxon>
        <taxon>Dikarya</taxon>
        <taxon>Basidiomycota</taxon>
        <taxon>Agaricomycotina</taxon>
        <taxon>Agaricomycetes</taxon>
        <taxon>Agaricomycetidae</taxon>
        <taxon>Agaricales</taxon>
        <taxon>Marasmiineae</taxon>
        <taxon>Mycenaceae</taxon>
        <taxon>Mycena</taxon>
    </lineage>
</organism>
<evidence type="ECO:0000256" key="1">
    <source>
        <dbReference type="ARBA" id="ARBA00022723"/>
    </source>
</evidence>
<evidence type="ECO:0000256" key="3">
    <source>
        <dbReference type="ARBA" id="ARBA00022833"/>
    </source>
</evidence>
<dbReference type="GO" id="GO:0061630">
    <property type="term" value="F:ubiquitin protein ligase activity"/>
    <property type="evidence" value="ECO:0007669"/>
    <property type="project" value="TreeGrafter"/>
</dbReference>
<dbReference type="Pfam" id="PF13445">
    <property type="entry name" value="zf-RING_UBOX"/>
    <property type="match status" value="1"/>
</dbReference>
<dbReference type="PROSITE" id="PS50089">
    <property type="entry name" value="ZF_RING_2"/>
    <property type="match status" value="1"/>
</dbReference>
<feature type="domain" description="RING-type" evidence="6">
    <location>
        <begin position="166"/>
        <end position="212"/>
    </location>
</feature>
<protein>
    <recommendedName>
        <fullName evidence="6">RING-type domain-containing protein</fullName>
    </recommendedName>
</protein>
<dbReference type="InterPro" id="IPR013083">
    <property type="entry name" value="Znf_RING/FYVE/PHD"/>
</dbReference>
<dbReference type="Proteomes" id="UP001215598">
    <property type="component" value="Unassembled WGS sequence"/>
</dbReference>
<dbReference type="GO" id="GO:0005654">
    <property type="term" value="C:nucleoplasm"/>
    <property type="evidence" value="ECO:0007669"/>
    <property type="project" value="TreeGrafter"/>
</dbReference>
<proteinExistence type="predicted"/>
<dbReference type="SMART" id="SM00184">
    <property type="entry name" value="RING"/>
    <property type="match status" value="1"/>
</dbReference>
<evidence type="ECO:0000256" key="2">
    <source>
        <dbReference type="ARBA" id="ARBA00022771"/>
    </source>
</evidence>
<dbReference type="PROSITE" id="PS00518">
    <property type="entry name" value="ZF_RING_1"/>
    <property type="match status" value="1"/>
</dbReference>
<sequence length="258" mass="28599">MRTRSSKSDHKFYELASNDSSSLVSVYVSPTPKSGPRRKGDGSASAGELSLLDPLPSDHPTLTQPTVSGENIRRVPKRSIVLNNQTTRDLQAALGRNKILSLRNSELILALGKKRAENLELKRVVSLNKIDSVKMAHKLRILADKIDNHAINQNAAKDAVMESAQCPICYLPMFVPDTLPECGHTFCQSCLVGWFAELRKSRAKVFSCPTCRKALKFPPFRNRALEGLVETLIEIGLVGSKSVKPIDRVYLPFCPKFQ</sequence>
<dbReference type="EMBL" id="JARKIB010000070">
    <property type="protein sequence ID" value="KAJ7749107.1"/>
    <property type="molecule type" value="Genomic_DNA"/>
</dbReference>
<evidence type="ECO:0000256" key="5">
    <source>
        <dbReference type="SAM" id="MobiDB-lite"/>
    </source>
</evidence>
<dbReference type="GO" id="GO:0008270">
    <property type="term" value="F:zinc ion binding"/>
    <property type="evidence" value="ECO:0007669"/>
    <property type="project" value="UniProtKB-KW"/>
</dbReference>
<dbReference type="Gene3D" id="3.30.40.10">
    <property type="entry name" value="Zinc/RING finger domain, C3HC4 (zinc finger)"/>
    <property type="match status" value="1"/>
</dbReference>